<protein>
    <submittedName>
        <fullName evidence="3">Extracellular solute-binding protein family 1</fullName>
    </submittedName>
</protein>
<evidence type="ECO:0000313" key="3">
    <source>
        <dbReference type="EMBL" id="KKS97476.1"/>
    </source>
</evidence>
<feature type="region of interest" description="Disordered" evidence="1">
    <location>
        <begin position="15"/>
        <end position="34"/>
    </location>
</feature>
<dbReference type="Proteomes" id="UP000034090">
    <property type="component" value="Unassembled WGS sequence"/>
</dbReference>
<organism evidence="3 4">
    <name type="scientific">Candidatus Woesebacteria bacterium GW2011_GWB1_43_14</name>
    <dbReference type="NCBI Taxonomy" id="1618578"/>
    <lineage>
        <taxon>Bacteria</taxon>
        <taxon>Candidatus Woeseibacteriota</taxon>
    </lineage>
</organism>
<comment type="caution">
    <text evidence="3">The sequence shown here is derived from an EMBL/GenBank/DDBJ whole genome shotgun (WGS) entry which is preliminary data.</text>
</comment>
<evidence type="ECO:0000256" key="1">
    <source>
        <dbReference type="SAM" id="MobiDB-lite"/>
    </source>
</evidence>
<gene>
    <name evidence="3" type="ORF">UV74_C0013G0598</name>
</gene>
<dbReference type="InterPro" id="IPR006059">
    <property type="entry name" value="SBP"/>
</dbReference>
<feature type="compositionally biased region" description="Low complexity" evidence="1">
    <location>
        <begin position="15"/>
        <end position="25"/>
    </location>
</feature>
<keyword evidence="2" id="KW-0812">Transmembrane</keyword>
<feature type="transmembrane region" description="Helical" evidence="2">
    <location>
        <begin position="50"/>
        <end position="68"/>
    </location>
</feature>
<evidence type="ECO:0000256" key="2">
    <source>
        <dbReference type="SAM" id="Phobius"/>
    </source>
</evidence>
<dbReference type="PANTHER" id="PTHR43649:SF12">
    <property type="entry name" value="DIACETYLCHITOBIOSE BINDING PROTEIN DASA"/>
    <property type="match status" value="1"/>
</dbReference>
<dbReference type="STRING" id="1618578.UV74_C0013G0598"/>
<name>A0A0G1FR14_9BACT</name>
<evidence type="ECO:0000313" key="4">
    <source>
        <dbReference type="Proteomes" id="UP000034090"/>
    </source>
</evidence>
<dbReference type="Pfam" id="PF01547">
    <property type="entry name" value="SBP_bac_1"/>
    <property type="match status" value="1"/>
</dbReference>
<dbReference type="InterPro" id="IPR050490">
    <property type="entry name" value="Bact_solute-bd_prot1"/>
</dbReference>
<keyword evidence="2" id="KW-0472">Membrane</keyword>
<dbReference type="EMBL" id="LCFQ01000013">
    <property type="protein sequence ID" value="KKS97476.1"/>
    <property type="molecule type" value="Genomic_DNA"/>
</dbReference>
<dbReference type="SUPFAM" id="SSF53850">
    <property type="entry name" value="Periplasmic binding protein-like II"/>
    <property type="match status" value="1"/>
</dbReference>
<sequence length="489" mass="53786">MDPNTDIQNPFIANAPASSSGASAPITPQPLGVVQTPPPPEKKFKFPKKIILIVLFLMILLAGGYFIFTRFFGKSSQDANRKADLVWWGLWEDLTVVTPLIEEYQVSHPNVTISYKPQSKEDYRERLTNALARNEGPDIFRIHNSWVPMFANELSVIPSSVMTQQEYGETFYPVALSDFSVGSGIVAIPLMYDGLGLYINEQIFETYGKEPPATWDDLLALAVEMTIKGEDDKIEQAGVALGRSENVDHWPEILALMMFQNGADLKNPASVSGEGALKYFVNFSEKYGVWDETLPASTQAFAAGKVAMYFGPSWRAFEINTQSPTLRYKVLPVPQLPKDNPSDPDIGLASYWGEAVWERGSDTEIAWDFLKFLSSQDSLQKLYANSSKTRAFGEIYPRVDMRSLLLADPLAGGFVKDAPNAESWYLASRTFDGPTGINSQVIGYYEDAVNALTLGRGGDAASALTTVASGMTQVLSTYGLVSAPAPETK</sequence>
<proteinExistence type="predicted"/>
<dbReference type="PANTHER" id="PTHR43649">
    <property type="entry name" value="ARABINOSE-BINDING PROTEIN-RELATED"/>
    <property type="match status" value="1"/>
</dbReference>
<dbReference type="Gene3D" id="3.40.190.10">
    <property type="entry name" value="Periplasmic binding protein-like II"/>
    <property type="match status" value="1"/>
</dbReference>
<reference evidence="3 4" key="1">
    <citation type="journal article" date="2015" name="Nature">
        <title>rRNA introns, odd ribosomes, and small enigmatic genomes across a large radiation of phyla.</title>
        <authorList>
            <person name="Brown C.T."/>
            <person name="Hug L.A."/>
            <person name="Thomas B.C."/>
            <person name="Sharon I."/>
            <person name="Castelle C.J."/>
            <person name="Singh A."/>
            <person name="Wilkins M.J."/>
            <person name="Williams K.H."/>
            <person name="Banfield J.F."/>
        </authorList>
    </citation>
    <scope>NUCLEOTIDE SEQUENCE [LARGE SCALE GENOMIC DNA]</scope>
</reference>
<keyword evidence="2" id="KW-1133">Transmembrane helix</keyword>
<dbReference type="AlphaFoldDB" id="A0A0G1FR14"/>
<accession>A0A0G1FR14</accession>